<dbReference type="InterPro" id="IPR036008">
    <property type="entry name" value="Aconitase_4Fe-4S_dom"/>
</dbReference>
<dbReference type="PROSITE" id="PS01244">
    <property type="entry name" value="ACONITASE_2"/>
    <property type="match status" value="1"/>
</dbReference>
<evidence type="ECO:0000256" key="2">
    <source>
        <dbReference type="ARBA" id="ARBA00007185"/>
    </source>
</evidence>
<evidence type="ECO:0000256" key="8">
    <source>
        <dbReference type="ARBA" id="ARBA00023501"/>
    </source>
</evidence>
<dbReference type="NCBIfam" id="TIGR01341">
    <property type="entry name" value="aconitase_1"/>
    <property type="match status" value="1"/>
</dbReference>
<accession>A0A086KDX9</accession>
<evidence type="ECO:0000313" key="14">
    <source>
        <dbReference type="Proteomes" id="UP000028828"/>
    </source>
</evidence>
<feature type="chain" id="PRO_5001809196" description="aconitate hydratase" evidence="10">
    <location>
        <begin position="20"/>
        <end position="1055"/>
    </location>
</feature>
<dbReference type="InterPro" id="IPR006249">
    <property type="entry name" value="Aconitase/IRP2"/>
</dbReference>
<evidence type="ECO:0000256" key="1">
    <source>
        <dbReference type="ARBA" id="ARBA00001966"/>
    </source>
</evidence>
<dbReference type="InterPro" id="IPR015931">
    <property type="entry name" value="Acnase/IPM_dHydase_lsu_aba_1/3"/>
</dbReference>
<keyword evidence="10" id="KW-0732">Signal</keyword>
<feature type="region of interest" description="Disordered" evidence="9">
    <location>
        <begin position="125"/>
        <end position="155"/>
    </location>
</feature>
<dbReference type="FunFam" id="3.20.19.10:FF:000001">
    <property type="entry name" value="Aconitate hydratase"/>
    <property type="match status" value="1"/>
</dbReference>
<dbReference type="Pfam" id="PF00330">
    <property type="entry name" value="Aconitase"/>
    <property type="match status" value="1"/>
</dbReference>
<comment type="catalytic activity">
    <reaction evidence="8">
        <text>citrate = D-threo-isocitrate</text>
        <dbReference type="Rhea" id="RHEA:10336"/>
        <dbReference type="ChEBI" id="CHEBI:15562"/>
        <dbReference type="ChEBI" id="CHEBI:16947"/>
        <dbReference type="EC" id="4.2.1.3"/>
    </reaction>
</comment>
<dbReference type="Gene3D" id="6.10.190.10">
    <property type="match status" value="1"/>
</dbReference>
<dbReference type="Pfam" id="PF00694">
    <property type="entry name" value="Aconitase_C"/>
    <property type="match status" value="1"/>
</dbReference>
<dbReference type="Gene3D" id="3.30.499.10">
    <property type="entry name" value="Aconitase, domain 3"/>
    <property type="match status" value="2"/>
</dbReference>
<dbReference type="VEuPathDB" id="ToxoDB:TGP89_226730"/>
<dbReference type="InterPro" id="IPR001030">
    <property type="entry name" value="Acoase/IPM_deHydtase_lsu_aba"/>
</dbReference>
<dbReference type="GO" id="GO:0003994">
    <property type="term" value="F:aconitate hydratase activity"/>
    <property type="evidence" value="ECO:0007669"/>
    <property type="project" value="UniProtKB-EC"/>
</dbReference>
<dbReference type="GO" id="GO:0072350">
    <property type="term" value="P:tricarboxylic acid metabolic process"/>
    <property type="evidence" value="ECO:0007669"/>
    <property type="project" value="UniProtKB-ARBA"/>
</dbReference>
<dbReference type="InterPro" id="IPR015928">
    <property type="entry name" value="Aconitase/3IPM_dehydase_swvl"/>
</dbReference>
<evidence type="ECO:0000259" key="12">
    <source>
        <dbReference type="Pfam" id="PF00694"/>
    </source>
</evidence>
<dbReference type="PRINTS" id="PR00415">
    <property type="entry name" value="ACONITASE"/>
</dbReference>
<dbReference type="Proteomes" id="UP000028828">
    <property type="component" value="Unassembled WGS sequence"/>
</dbReference>
<feature type="signal peptide" evidence="10">
    <location>
        <begin position="1"/>
        <end position="19"/>
    </location>
</feature>
<evidence type="ECO:0000256" key="9">
    <source>
        <dbReference type="SAM" id="MobiDB-lite"/>
    </source>
</evidence>
<feature type="compositionally biased region" description="Basic and acidic residues" evidence="9">
    <location>
        <begin position="125"/>
        <end position="141"/>
    </location>
</feature>
<evidence type="ECO:0000256" key="5">
    <source>
        <dbReference type="ARBA" id="ARBA00023004"/>
    </source>
</evidence>
<reference evidence="13 14" key="1">
    <citation type="submission" date="2014-03" db="EMBL/GenBank/DDBJ databases">
        <authorList>
            <person name="Sibley D."/>
            <person name="Venepally P."/>
            <person name="Karamycheva S."/>
            <person name="Hadjithomas M."/>
            <person name="Khan A."/>
            <person name="Brunk B."/>
            <person name="Roos D."/>
            <person name="Caler E."/>
            <person name="Lorenzi H."/>
        </authorList>
    </citation>
    <scope>NUCLEOTIDE SEQUENCE [LARGE SCALE GENOMIC DNA]</scope>
    <source>
        <strain evidence="14">p89</strain>
    </source>
</reference>
<protein>
    <recommendedName>
        <fullName evidence="3">aconitate hydratase</fullName>
        <ecNumber evidence="3">4.2.1.3</ecNumber>
    </recommendedName>
</protein>
<dbReference type="InterPro" id="IPR000573">
    <property type="entry name" value="AconitaseA/IPMdHydase_ssu_swvl"/>
</dbReference>
<keyword evidence="5" id="KW-0408">Iron</keyword>
<evidence type="ECO:0000256" key="3">
    <source>
        <dbReference type="ARBA" id="ARBA00012926"/>
    </source>
</evidence>
<dbReference type="PROSITE" id="PS00450">
    <property type="entry name" value="ACONITASE_1"/>
    <property type="match status" value="1"/>
</dbReference>
<dbReference type="SUPFAM" id="SSF52016">
    <property type="entry name" value="LeuD/IlvD-like"/>
    <property type="match status" value="1"/>
</dbReference>
<dbReference type="CDD" id="cd01580">
    <property type="entry name" value="AcnA_IRP_Swivel"/>
    <property type="match status" value="1"/>
</dbReference>
<feature type="domain" description="Aconitase/3-isopropylmalate dehydratase large subunit alpha/beta/alpha" evidence="11">
    <location>
        <begin position="221"/>
        <end position="722"/>
    </location>
</feature>
<name>A0A086KDX9_TOXGO</name>
<keyword evidence="4" id="KW-0479">Metal-binding</keyword>
<evidence type="ECO:0000256" key="4">
    <source>
        <dbReference type="ARBA" id="ARBA00022723"/>
    </source>
</evidence>
<dbReference type="PANTHER" id="PTHR11670">
    <property type="entry name" value="ACONITASE/IRON-RESPONSIVE ELEMENT FAMILY MEMBER"/>
    <property type="match status" value="1"/>
</dbReference>
<comment type="caution">
    <text evidence="13">The sequence shown here is derived from an EMBL/GenBank/DDBJ whole genome shotgun (WGS) entry which is preliminary data.</text>
</comment>
<evidence type="ECO:0000256" key="10">
    <source>
        <dbReference type="SAM" id="SignalP"/>
    </source>
</evidence>
<comment type="similarity">
    <text evidence="2">Belongs to the aconitase/IPM isomerase family.</text>
</comment>
<dbReference type="FunFam" id="3.30.499.10:FF:000005">
    <property type="entry name" value="cytoplasmic aconitate hydratase"/>
    <property type="match status" value="1"/>
</dbReference>
<evidence type="ECO:0000259" key="11">
    <source>
        <dbReference type="Pfam" id="PF00330"/>
    </source>
</evidence>
<dbReference type="SUPFAM" id="SSF53732">
    <property type="entry name" value="Aconitase iron-sulfur domain"/>
    <property type="match status" value="1"/>
</dbReference>
<dbReference type="InterPro" id="IPR018136">
    <property type="entry name" value="Aconitase_4Fe-4S_BS"/>
</dbReference>
<dbReference type="GO" id="GO:0046872">
    <property type="term" value="F:metal ion binding"/>
    <property type="evidence" value="ECO:0007669"/>
    <property type="project" value="UniProtKB-KW"/>
</dbReference>
<dbReference type="AlphaFoldDB" id="A0A086KDX9"/>
<comment type="cofactor">
    <cofactor evidence="1">
        <name>[4Fe-4S] cluster</name>
        <dbReference type="ChEBI" id="CHEBI:49883"/>
    </cofactor>
</comment>
<feature type="domain" description="Aconitase A/isopropylmalate dehydratase small subunit swivel" evidence="12">
    <location>
        <begin position="852"/>
        <end position="979"/>
    </location>
</feature>
<sequence length="1055" mass="114883">MRILVPLVFLAAQIPPASLERVSISGFLPRALLFRRVPLPRPICTARCLEVAQARRPRNPFLLPVSSFLLPGSMKALSNIVLPRKGISVAARSTASATAASQPLPRNSRALSKACALPASQAFEGSRRSAGAKEAHVPERHTRLHSALTQSRKMSTSRGNPFAYVAKTLAGTEKTYYDIGALQDDRLKTLPFSIRVLLESAVRNCDGFSIKPEDVQTILDWQKASQAQKEIPFMPARVLLQDFTGVPAVVDLAAMRDAMARLGGPPSSINPLVDVDLVIDHSVQVDFSRSPEAFEKNLAKEMERNSERFSFLKWGSTAFSNMLIVPPGSGIVHQVNLEYLARVVMDKKVGDRAVLYPDSLVGTDSHTTMINGLGVVAWGVGGIEAEAVMLGQQISMVLPQVVGFELTGQMPPSVTATDLVLTVTNILRKKGVVGKFVEFYGPGVQTLTLADRATVANMAPEYGATMGFFPVDEQTLRYLKQTGRPDEKVDLIEAYTKANHLFASPSVHAEIAFSDRVSLNLSELEPCVAGPKRPQDRVPLSEVKEDFQVSLRNPVGFKGFGLSEEQAEKKVEMTFRGKKYTLTHGSVVIAAITSCTNTSNPGVILGAAMLARNALEKGLSVPPYIVTTLSPGSRAVTEYLARSGLLKDLEKLGFYTAGYGCMTCIGNTGDFDPEVSAAISQGDLVVAAVLSGNRNFEGRVHPLTRANFLASPPLVVAYALAGRVDFDFEEEPLGNDKEGNPVFLRDIWPSREQIAEVEAKALSAAAFVKVYEHITEGTPAWNALKTAKASDLFDWDEKSTYIHNPPFFQTMQKEPAPIEDIVDAYCLLNLGDSITTDHISPAGNIAVNSPAAKYLQSKGVERKDFNTYGARRGNDEIMVRGTFANIRLVNKLCPKDGPKSVHVPSGEVLPVYDVAMKYKAERKPMIVLAGKEYGSGSSRDWAAKGPYLMGVKAIIAESFERIHRTNLVGMGILPLQFQEGQNAESLGLTGKEQFNISLNKGEIIPGSLMTVKTSDGKAFDVRCRIDTELEVKYFQNGGILHYVLRNLTKQHSGEN</sequence>
<proteinExistence type="inferred from homology"/>
<dbReference type="EC" id="4.2.1.3" evidence="3"/>
<dbReference type="NCBIfam" id="NF006757">
    <property type="entry name" value="PRK09277.1"/>
    <property type="match status" value="1"/>
</dbReference>
<gene>
    <name evidence="13" type="ORF">TGP89_226730</name>
</gene>
<dbReference type="NCBIfam" id="NF009520">
    <property type="entry name" value="PRK12881.1"/>
    <property type="match status" value="1"/>
</dbReference>
<dbReference type="OrthoDB" id="2279155at2759"/>
<evidence type="ECO:0000256" key="7">
    <source>
        <dbReference type="ARBA" id="ARBA00023239"/>
    </source>
</evidence>
<evidence type="ECO:0000256" key="6">
    <source>
        <dbReference type="ARBA" id="ARBA00023014"/>
    </source>
</evidence>
<dbReference type="CDD" id="cd01586">
    <property type="entry name" value="AcnA_IRP"/>
    <property type="match status" value="1"/>
</dbReference>
<dbReference type="FunFam" id="3.30.499.10:FF:000002">
    <property type="entry name" value="Aconitate hydratase"/>
    <property type="match status" value="1"/>
</dbReference>
<keyword evidence="6" id="KW-0411">Iron-sulfur</keyword>
<keyword evidence="7 13" id="KW-0456">Lyase</keyword>
<organism evidence="13 14">
    <name type="scientific">Toxoplasma gondii p89</name>
    <dbReference type="NCBI Taxonomy" id="943119"/>
    <lineage>
        <taxon>Eukaryota</taxon>
        <taxon>Sar</taxon>
        <taxon>Alveolata</taxon>
        <taxon>Apicomplexa</taxon>
        <taxon>Conoidasida</taxon>
        <taxon>Coccidia</taxon>
        <taxon>Eucoccidiorida</taxon>
        <taxon>Eimeriorina</taxon>
        <taxon>Sarcocystidae</taxon>
        <taxon>Toxoplasma</taxon>
    </lineage>
</organism>
<dbReference type="EMBL" id="AEYI02001006">
    <property type="protein sequence ID" value="KFG42597.1"/>
    <property type="molecule type" value="Genomic_DNA"/>
</dbReference>
<dbReference type="Gene3D" id="3.20.19.10">
    <property type="entry name" value="Aconitase, domain 4"/>
    <property type="match status" value="1"/>
</dbReference>
<dbReference type="InterPro" id="IPR044137">
    <property type="entry name" value="AcnA_IRP_Swivel"/>
</dbReference>
<dbReference type="GO" id="GO:0051536">
    <property type="term" value="F:iron-sulfur cluster binding"/>
    <property type="evidence" value="ECO:0007669"/>
    <property type="project" value="UniProtKB-KW"/>
</dbReference>
<evidence type="ECO:0000313" key="13">
    <source>
        <dbReference type="EMBL" id="KFG42597.1"/>
    </source>
</evidence>